<dbReference type="OrthoDB" id="6070751at2759"/>
<dbReference type="Proteomes" id="UP000478052">
    <property type="component" value="Unassembled WGS sequence"/>
</dbReference>
<evidence type="ECO:0000313" key="3">
    <source>
        <dbReference type="Proteomes" id="UP000478052"/>
    </source>
</evidence>
<dbReference type="AlphaFoldDB" id="A0A6G0ZBK1"/>
<sequence length="85" mass="10027">MTPTNTIDVYNLKPGYRYQFRVAARNRFGWSQPVAAKEYVDVFEPKCLPEFCQPLPGQTRVLLRHSATLQCHVRITNFRCFYEIK</sequence>
<dbReference type="PROSITE" id="PS50853">
    <property type="entry name" value="FN3"/>
    <property type="match status" value="1"/>
</dbReference>
<protein>
    <submittedName>
        <fullName evidence="2">Titin isoform X4</fullName>
    </submittedName>
</protein>
<accession>A0A6G0ZBK1</accession>
<feature type="domain" description="Fibronectin type-III" evidence="1">
    <location>
        <begin position="1"/>
        <end position="45"/>
    </location>
</feature>
<evidence type="ECO:0000259" key="1">
    <source>
        <dbReference type="PROSITE" id="PS50853"/>
    </source>
</evidence>
<evidence type="ECO:0000313" key="2">
    <source>
        <dbReference type="EMBL" id="KAF0768285.1"/>
    </source>
</evidence>
<dbReference type="InterPro" id="IPR003961">
    <property type="entry name" value="FN3_dom"/>
</dbReference>
<name>A0A6G0ZBK1_APHCR</name>
<reference evidence="2 3" key="1">
    <citation type="submission" date="2019-08" db="EMBL/GenBank/DDBJ databases">
        <title>Whole genome of Aphis craccivora.</title>
        <authorList>
            <person name="Voronova N.V."/>
            <person name="Shulinski R.S."/>
            <person name="Bandarenka Y.V."/>
            <person name="Zhorov D.G."/>
            <person name="Warner D."/>
        </authorList>
    </citation>
    <scope>NUCLEOTIDE SEQUENCE [LARGE SCALE GENOMIC DNA]</scope>
    <source>
        <strain evidence="2">180601</strain>
        <tissue evidence="2">Whole Body</tissue>
    </source>
</reference>
<gene>
    <name evidence="2" type="ORF">FWK35_00005958</name>
</gene>
<comment type="caution">
    <text evidence="2">The sequence shown here is derived from an EMBL/GenBank/DDBJ whole genome shotgun (WGS) entry which is preliminary data.</text>
</comment>
<dbReference type="InterPro" id="IPR036116">
    <property type="entry name" value="FN3_sf"/>
</dbReference>
<dbReference type="SUPFAM" id="SSF49265">
    <property type="entry name" value="Fibronectin type III"/>
    <property type="match status" value="1"/>
</dbReference>
<organism evidence="2 3">
    <name type="scientific">Aphis craccivora</name>
    <name type="common">Cowpea aphid</name>
    <dbReference type="NCBI Taxonomy" id="307492"/>
    <lineage>
        <taxon>Eukaryota</taxon>
        <taxon>Metazoa</taxon>
        <taxon>Ecdysozoa</taxon>
        <taxon>Arthropoda</taxon>
        <taxon>Hexapoda</taxon>
        <taxon>Insecta</taxon>
        <taxon>Pterygota</taxon>
        <taxon>Neoptera</taxon>
        <taxon>Paraneoptera</taxon>
        <taxon>Hemiptera</taxon>
        <taxon>Sternorrhyncha</taxon>
        <taxon>Aphidomorpha</taxon>
        <taxon>Aphidoidea</taxon>
        <taxon>Aphididae</taxon>
        <taxon>Aphidini</taxon>
        <taxon>Aphis</taxon>
        <taxon>Aphis</taxon>
    </lineage>
</organism>
<dbReference type="Gene3D" id="2.60.40.10">
    <property type="entry name" value="Immunoglobulins"/>
    <property type="match status" value="1"/>
</dbReference>
<dbReference type="EMBL" id="VUJU01000803">
    <property type="protein sequence ID" value="KAF0768285.1"/>
    <property type="molecule type" value="Genomic_DNA"/>
</dbReference>
<keyword evidence="3" id="KW-1185">Reference proteome</keyword>
<dbReference type="CDD" id="cd00063">
    <property type="entry name" value="FN3"/>
    <property type="match status" value="1"/>
</dbReference>
<proteinExistence type="predicted"/>
<dbReference type="InterPro" id="IPR013783">
    <property type="entry name" value="Ig-like_fold"/>
</dbReference>